<comment type="caution">
    <text evidence="7">The sequence shown here is derived from an EMBL/GenBank/DDBJ whole genome shotgun (WGS) entry which is preliminary data.</text>
</comment>
<keyword evidence="2" id="KW-0813">Transport</keyword>
<feature type="transmembrane region" description="Helical" evidence="6">
    <location>
        <begin position="183"/>
        <end position="205"/>
    </location>
</feature>
<feature type="transmembrane region" description="Helical" evidence="6">
    <location>
        <begin position="465"/>
        <end position="484"/>
    </location>
</feature>
<dbReference type="InterPro" id="IPR002293">
    <property type="entry name" value="AA/rel_permease1"/>
</dbReference>
<evidence type="ECO:0000256" key="1">
    <source>
        <dbReference type="ARBA" id="ARBA00004141"/>
    </source>
</evidence>
<dbReference type="Pfam" id="PF13520">
    <property type="entry name" value="AA_permease_2"/>
    <property type="match status" value="1"/>
</dbReference>
<feature type="transmembrane region" description="Helical" evidence="6">
    <location>
        <begin position="269"/>
        <end position="297"/>
    </location>
</feature>
<organism evidence="7 8">
    <name type="scientific">Nocardioides marmoribigeumensis</name>
    <dbReference type="NCBI Taxonomy" id="433649"/>
    <lineage>
        <taxon>Bacteria</taxon>
        <taxon>Bacillati</taxon>
        <taxon>Actinomycetota</taxon>
        <taxon>Actinomycetes</taxon>
        <taxon>Propionibacteriales</taxon>
        <taxon>Nocardioidaceae</taxon>
        <taxon>Nocardioides</taxon>
    </lineage>
</organism>
<feature type="transmembrane region" description="Helical" evidence="6">
    <location>
        <begin position="225"/>
        <end position="242"/>
    </location>
</feature>
<evidence type="ECO:0000256" key="5">
    <source>
        <dbReference type="ARBA" id="ARBA00023136"/>
    </source>
</evidence>
<feature type="transmembrane region" description="Helical" evidence="6">
    <location>
        <begin position="317"/>
        <end position="344"/>
    </location>
</feature>
<accession>A0ABU2BXP3</accession>
<name>A0ABU2BXP3_9ACTN</name>
<dbReference type="RefSeq" id="WP_310303187.1">
    <property type="nucleotide sequence ID" value="NZ_BAAAPS010000010.1"/>
</dbReference>
<gene>
    <name evidence="7" type="ORF">J2S63_002716</name>
</gene>
<evidence type="ECO:0000256" key="4">
    <source>
        <dbReference type="ARBA" id="ARBA00022989"/>
    </source>
</evidence>
<feature type="transmembrane region" description="Helical" evidence="6">
    <location>
        <begin position="44"/>
        <end position="69"/>
    </location>
</feature>
<reference evidence="7 8" key="1">
    <citation type="submission" date="2023-07" db="EMBL/GenBank/DDBJ databases">
        <title>Sequencing the genomes of 1000 actinobacteria strains.</title>
        <authorList>
            <person name="Klenk H.-P."/>
        </authorList>
    </citation>
    <scope>NUCLEOTIDE SEQUENCE [LARGE SCALE GENOMIC DNA]</scope>
    <source>
        <strain evidence="7 8">DSM 19426</strain>
    </source>
</reference>
<feature type="transmembrane region" description="Helical" evidence="6">
    <location>
        <begin position="118"/>
        <end position="139"/>
    </location>
</feature>
<evidence type="ECO:0000256" key="3">
    <source>
        <dbReference type="ARBA" id="ARBA00022692"/>
    </source>
</evidence>
<dbReference type="PANTHER" id="PTHR45649">
    <property type="entry name" value="AMINO-ACID PERMEASE BAT1"/>
    <property type="match status" value="1"/>
</dbReference>
<feature type="transmembrane region" description="Helical" evidence="6">
    <location>
        <begin position="434"/>
        <end position="453"/>
    </location>
</feature>
<keyword evidence="5 6" id="KW-0472">Membrane</keyword>
<feature type="transmembrane region" description="Helical" evidence="6">
    <location>
        <begin position="75"/>
        <end position="97"/>
    </location>
</feature>
<feature type="transmembrane region" description="Helical" evidence="6">
    <location>
        <begin position="365"/>
        <end position="382"/>
    </location>
</feature>
<evidence type="ECO:0000313" key="7">
    <source>
        <dbReference type="EMBL" id="MDR7363163.1"/>
    </source>
</evidence>
<evidence type="ECO:0000256" key="2">
    <source>
        <dbReference type="ARBA" id="ARBA00022448"/>
    </source>
</evidence>
<dbReference type="Proteomes" id="UP001183648">
    <property type="component" value="Unassembled WGS sequence"/>
</dbReference>
<proteinExistence type="predicted"/>
<keyword evidence="4 6" id="KW-1133">Transmembrane helix</keyword>
<keyword evidence="8" id="KW-1185">Reference proteome</keyword>
<feature type="transmembrane region" description="Helical" evidence="6">
    <location>
        <begin position="394"/>
        <end position="414"/>
    </location>
</feature>
<comment type="subcellular location">
    <subcellularLocation>
        <location evidence="1">Membrane</location>
        <topology evidence="1">Multi-pass membrane protein</topology>
    </subcellularLocation>
</comment>
<evidence type="ECO:0000313" key="8">
    <source>
        <dbReference type="Proteomes" id="UP001183648"/>
    </source>
</evidence>
<dbReference type="Gene3D" id="1.20.1740.10">
    <property type="entry name" value="Amino acid/polyamine transporter I"/>
    <property type="match status" value="1"/>
</dbReference>
<dbReference type="PANTHER" id="PTHR45649:SF26">
    <property type="entry name" value="OS04G0435100 PROTEIN"/>
    <property type="match status" value="1"/>
</dbReference>
<protein>
    <submittedName>
        <fullName evidence="7">Amino acid transporter</fullName>
    </submittedName>
</protein>
<dbReference type="PIRSF" id="PIRSF006060">
    <property type="entry name" value="AA_transporter"/>
    <property type="match status" value="1"/>
</dbReference>
<keyword evidence="3 6" id="KW-0812">Transmembrane</keyword>
<feature type="transmembrane region" description="Helical" evidence="6">
    <location>
        <begin position="159"/>
        <end position="176"/>
    </location>
</feature>
<sequence>MSTDSASRDVSATDGYYEFHDHEDVAHLHALGYKSEFKRDMSPWANFSLGFTYLSPVVGVYTLFAFALATGGPPMIWSFLIVGFGQFLVALVFSEVVAQFPVAGGVYPWARRLWGRRYAWMTGWVYFVALLVTIASVVYGAGPYLASALGIEPSVNNTIIAALVLIALATLINFLGTKVLAMAAIIGFTAEIIGALVVGGWLLIAHREHGLGVLFDSFGAGGDGSYLWAFAAAALIGVYQYYGFEACGDVAEEVSDPGRLIPKAMRRTIYIGGAAATFVCLALVLSVADIPAVISGADTDPVGTLLDDAFGSVGSKIVLGVVLISFLSCAMSLQAAASRLAYSYGRDDMIMGSSLLKKFSQTRHVPPYALLVSALVPAVIVLGSKFSTDAITKIISFAALGIYIGFQMVVLAALRARLKGWVPSGKYTLGAWGLPVNIGALVYGVIAMVNMAWPRTPDAPWYDNWIVALSAVVVLGLGVVYMAVHPLHDRSTAPYDDAIPKVPAER</sequence>
<evidence type="ECO:0000256" key="6">
    <source>
        <dbReference type="SAM" id="Phobius"/>
    </source>
</evidence>
<dbReference type="EMBL" id="JAVDYG010000001">
    <property type="protein sequence ID" value="MDR7363163.1"/>
    <property type="molecule type" value="Genomic_DNA"/>
</dbReference>